<dbReference type="Gene3D" id="3.90.580.10">
    <property type="entry name" value="Zinc finger, CHC2-type domain"/>
    <property type="match status" value="1"/>
</dbReference>
<reference evidence="2 3" key="1">
    <citation type="submission" date="2024-01" db="EMBL/GenBank/DDBJ databases">
        <title>Sphingobacterium tenebrionis sp. nov., a novel endophyte isolated from tenebrio molitor intestines.</title>
        <authorList>
            <person name="Zhang C."/>
        </authorList>
    </citation>
    <scope>NUCLEOTIDE SEQUENCE [LARGE SCALE GENOMIC DNA]</scope>
    <source>
        <strain evidence="2 3">PU5-4</strain>
    </source>
</reference>
<evidence type="ECO:0000259" key="1">
    <source>
        <dbReference type="Pfam" id="PF01807"/>
    </source>
</evidence>
<accession>A0ABU8I2P7</accession>
<organism evidence="2 3">
    <name type="scientific">Sphingobacterium tenebrionis</name>
    <dbReference type="NCBI Taxonomy" id="3111775"/>
    <lineage>
        <taxon>Bacteria</taxon>
        <taxon>Pseudomonadati</taxon>
        <taxon>Bacteroidota</taxon>
        <taxon>Sphingobacteriia</taxon>
        <taxon>Sphingobacteriales</taxon>
        <taxon>Sphingobacteriaceae</taxon>
        <taxon>Sphingobacterium</taxon>
    </lineage>
</organism>
<dbReference type="Pfam" id="PF13155">
    <property type="entry name" value="Toprim_2"/>
    <property type="match status" value="1"/>
</dbReference>
<dbReference type="CDD" id="cd01029">
    <property type="entry name" value="TOPRIM_primases"/>
    <property type="match status" value="1"/>
</dbReference>
<evidence type="ECO:0000313" key="3">
    <source>
        <dbReference type="Proteomes" id="UP001363035"/>
    </source>
</evidence>
<comment type="caution">
    <text evidence="2">The sequence shown here is derived from an EMBL/GenBank/DDBJ whole genome shotgun (WGS) entry which is preliminary data.</text>
</comment>
<dbReference type="Gene3D" id="3.40.1360.10">
    <property type="match status" value="1"/>
</dbReference>
<dbReference type="Pfam" id="PF01807">
    <property type="entry name" value="Zn_ribbon_DnaG"/>
    <property type="match status" value="1"/>
</dbReference>
<protein>
    <submittedName>
        <fullName evidence="2">Toprim domain-containing protein</fullName>
    </submittedName>
</protein>
<feature type="domain" description="Zinc finger CHC2-type" evidence="1">
    <location>
        <begin position="132"/>
        <end position="196"/>
    </location>
</feature>
<gene>
    <name evidence="2" type="ORF">VJ786_02275</name>
</gene>
<proteinExistence type="predicted"/>
<dbReference type="InterPro" id="IPR036977">
    <property type="entry name" value="DNA_primase_Znf_CHC2"/>
</dbReference>
<dbReference type="EMBL" id="JAYLLN010000003">
    <property type="protein sequence ID" value="MEI5983721.1"/>
    <property type="molecule type" value="Genomic_DNA"/>
</dbReference>
<dbReference type="RefSeq" id="WP_336557166.1">
    <property type="nucleotide sequence ID" value="NZ_JAYLLN010000003.1"/>
</dbReference>
<dbReference type="Proteomes" id="UP001363035">
    <property type="component" value="Unassembled WGS sequence"/>
</dbReference>
<dbReference type="SUPFAM" id="SSF57783">
    <property type="entry name" value="Zinc beta-ribbon"/>
    <property type="match status" value="1"/>
</dbReference>
<dbReference type="InterPro" id="IPR002694">
    <property type="entry name" value="Znf_CHC2"/>
</dbReference>
<evidence type="ECO:0000313" key="2">
    <source>
        <dbReference type="EMBL" id="MEI5983721.1"/>
    </source>
</evidence>
<name>A0ABU8I2P7_9SPHI</name>
<keyword evidence="3" id="KW-1185">Reference proteome</keyword>
<sequence>MWAVSLLARYKAQEDALAESSRQAYARISCRRVYDIILVKKDESIGLKMIRYSIPPKSPYTNPGNKNQIYFPTVYYSIGPIADFIYVFQIWNLILKLDRCNSDAEMEPSNPHDILDQIRDLDLVDYLASCGISPQRIRGNDFWYLSPLRHETEASFKINRKLNRWYDYGIGKGGNLIDFAIIHQGTSIKELIKNISGSGNLRPHRIAFPETQHHADHKMEIIGNVSLRSDSLMRYIQERRVSISIADEYCREITFRVRDRSYLGIGFANDHGGLELRNPYFKGSSSPKDITSILSGNKEVMVFEGFMDFLTFRTLNRGIGPDSVDFVVLNGISLFGRALPKFKAHEKVSLFLDNDPPGKNLTQYAVSLDPKFNDQSGLYDGHKDLNDWASKIGLKPYRTTRRLIHRQ</sequence>
<dbReference type="InterPro" id="IPR034154">
    <property type="entry name" value="TOPRIM_DnaG/twinkle"/>
</dbReference>